<feature type="domain" description="DUF2293" evidence="2">
    <location>
        <begin position="30"/>
        <end position="108"/>
    </location>
</feature>
<dbReference type="Pfam" id="PF10056">
    <property type="entry name" value="DUF2293"/>
    <property type="match status" value="1"/>
</dbReference>
<name>A0A1N7K5F2_9PROT</name>
<dbReference type="OrthoDB" id="1159372at2"/>
<organism evidence="3 4">
    <name type="scientific">Insolitispirillum peregrinum</name>
    <dbReference type="NCBI Taxonomy" id="80876"/>
    <lineage>
        <taxon>Bacteria</taxon>
        <taxon>Pseudomonadati</taxon>
        <taxon>Pseudomonadota</taxon>
        <taxon>Alphaproteobacteria</taxon>
        <taxon>Rhodospirillales</taxon>
        <taxon>Novispirillaceae</taxon>
        <taxon>Insolitispirillum</taxon>
    </lineage>
</organism>
<keyword evidence="4" id="KW-1185">Reference proteome</keyword>
<evidence type="ECO:0000256" key="1">
    <source>
        <dbReference type="SAM" id="MobiDB-lite"/>
    </source>
</evidence>
<sequence>MGRKGRSSAVKGFPEGPEASDRHSRIRRAVRALAPGIPSFEYSEVVDHAVGSPGLRHAAPETAAWLSLVAVVRHVHTDYDSLLDSGYAHEAARFFVLAAINATLKTWGCRRQVSASEASDP</sequence>
<gene>
    <name evidence="3" type="ORF">SAMN05421779_102611</name>
</gene>
<proteinExistence type="predicted"/>
<accession>A0A1N7K5F2</accession>
<feature type="region of interest" description="Disordered" evidence="1">
    <location>
        <begin position="1"/>
        <end position="24"/>
    </location>
</feature>
<dbReference type="Proteomes" id="UP000185678">
    <property type="component" value="Unassembled WGS sequence"/>
</dbReference>
<evidence type="ECO:0000313" key="3">
    <source>
        <dbReference type="EMBL" id="SIS56776.1"/>
    </source>
</evidence>
<evidence type="ECO:0000259" key="2">
    <source>
        <dbReference type="Pfam" id="PF10056"/>
    </source>
</evidence>
<dbReference type="EMBL" id="FTOA01000002">
    <property type="protein sequence ID" value="SIS56776.1"/>
    <property type="molecule type" value="Genomic_DNA"/>
</dbReference>
<dbReference type="InterPro" id="IPR018744">
    <property type="entry name" value="DUF2293"/>
</dbReference>
<reference evidence="3 4" key="1">
    <citation type="submission" date="2017-01" db="EMBL/GenBank/DDBJ databases">
        <authorList>
            <person name="Mah S.A."/>
            <person name="Swanson W.J."/>
            <person name="Moy G.W."/>
            <person name="Vacquier V.D."/>
        </authorList>
    </citation>
    <scope>NUCLEOTIDE SEQUENCE [LARGE SCALE GENOMIC DNA]</scope>
    <source>
        <strain evidence="3 4">DSM 11589</strain>
    </source>
</reference>
<dbReference type="RefSeq" id="WP_076399655.1">
    <property type="nucleotide sequence ID" value="NZ_FTOA01000002.1"/>
</dbReference>
<evidence type="ECO:0000313" key="4">
    <source>
        <dbReference type="Proteomes" id="UP000185678"/>
    </source>
</evidence>
<dbReference type="AlphaFoldDB" id="A0A1N7K5F2"/>
<protein>
    <recommendedName>
        <fullName evidence="2">DUF2293 domain-containing protein</fullName>
    </recommendedName>
</protein>